<feature type="domain" description="Peptidase M20 dimerisation" evidence="1">
    <location>
        <begin position="178"/>
        <end position="270"/>
    </location>
</feature>
<organism evidence="2 3">
    <name type="scientific">Dorea hominis</name>
    <dbReference type="NCBI Taxonomy" id="2763040"/>
    <lineage>
        <taxon>Bacteria</taxon>
        <taxon>Bacillati</taxon>
        <taxon>Bacillota</taxon>
        <taxon>Clostridia</taxon>
        <taxon>Lachnospirales</taxon>
        <taxon>Lachnospiraceae</taxon>
        <taxon>Dorea</taxon>
    </lineage>
</organism>
<dbReference type="Pfam" id="PF01546">
    <property type="entry name" value="Peptidase_M20"/>
    <property type="match status" value="1"/>
</dbReference>
<keyword evidence="3" id="KW-1185">Reference proteome</keyword>
<accession>A0ABR7EU43</accession>
<evidence type="ECO:0000259" key="1">
    <source>
        <dbReference type="Pfam" id="PF07687"/>
    </source>
</evidence>
<dbReference type="InterPro" id="IPR017439">
    <property type="entry name" value="Amidohydrolase"/>
</dbReference>
<proteinExistence type="predicted"/>
<dbReference type="Proteomes" id="UP000647235">
    <property type="component" value="Unassembled WGS sequence"/>
</dbReference>
<dbReference type="EMBL" id="JACOOY010000006">
    <property type="protein sequence ID" value="MBC5664862.1"/>
    <property type="molecule type" value="Genomic_DNA"/>
</dbReference>
<dbReference type="InterPro" id="IPR002933">
    <property type="entry name" value="Peptidase_M20"/>
</dbReference>
<dbReference type="NCBIfam" id="TIGR01891">
    <property type="entry name" value="amidohydrolases"/>
    <property type="match status" value="1"/>
</dbReference>
<dbReference type="PANTHER" id="PTHR11014">
    <property type="entry name" value="PEPTIDASE M20 FAMILY MEMBER"/>
    <property type="match status" value="1"/>
</dbReference>
<evidence type="ECO:0000313" key="2">
    <source>
        <dbReference type="EMBL" id="MBC5664862.1"/>
    </source>
</evidence>
<comment type="caution">
    <text evidence="2">The sequence shown here is derived from an EMBL/GenBank/DDBJ whole genome shotgun (WGS) entry which is preliminary data.</text>
</comment>
<name>A0ABR7EU43_9FIRM</name>
<dbReference type="PANTHER" id="PTHR11014:SF122">
    <property type="entry name" value="AMIDOHYDROLASE AMHX"/>
    <property type="match status" value="1"/>
</dbReference>
<dbReference type="RefSeq" id="WP_021860554.1">
    <property type="nucleotide sequence ID" value="NZ_JACOOY010000006.1"/>
</dbReference>
<protein>
    <submittedName>
        <fullName evidence="2">M20 peptidase aminoacylase family protein</fullName>
    </submittedName>
</protein>
<dbReference type="InterPro" id="IPR011650">
    <property type="entry name" value="Peptidase_M20_dimer"/>
</dbReference>
<dbReference type="Pfam" id="PF07687">
    <property type="entry name" value="M20_dimer"/>
    <property type="match status" value="1"/>
</dbReference>
<dbReference type="CDD" id="cd08018">
    <property type="entry name" value="M20_Acy1_amhX-like"/>
    <property type="match status" value="1"/>
</dbReference>
<dbReference type="Gene3D" id="3.30.70.360">
    <property type="match status" value="1"/>
</dbReference>
<gene>
    <name evidence="2" type="ORF">H8S07_06165</name>
</gene>
<evidence type="ECO:0000313" key="3">
    <source>
        <dbReference type="Proteomes" id="UP000647235"/>
    </source>
</evidence>
<dbReference type="PIRSF" id="PIRSF005962">
    <property type="entry name" value="Pept_M20D_amidohydro"/>
    <property type="match status" value="1"/>
</dbReference>
<dbReference type="InterPro" id="IPR037484">
    <property type="entry name" value="AmhX-like"/>
</dbReference>
<dbReference type="SUPFAM" id="SSF53187">
    <property type="entry name" value="Zn-dependent exopeptidases"/>
    <property type="match status" value="1"/>
</dbReference>
<dbReference type="Gene3D" id="3.40.630.10">
    <property type="entry name" value="Zn peptidases"/>
    <property type="match status" value="1"/>
</dbReference>
<reference evidence="2 3" key="1">
    <citation type="submission" date="2020-08" db="EMBL/GenBank/DDBJ databases">
        <title>Genome public.</title>
        <authorList>
            <person name="Liu C."/>
            <person name="Sun Q."/>
        </authorList>
    </citation>
    <scope>NUCLEOTIDE SEQUENCE [LARGE SCALE GENOMIC DNA]</scope>
    <source>
        <strain evidence="2 3">NSJ-36</strain>
    </source>
</reference>
<dbReference type="SUPFAM" id="SSF55031">
    <property type="entry name" value="Bacterial exopeptidase dimerisation domain"/>
    <property type="match status" value="1"/>
</dbReference>
<sequence length="376" mass="41365">MAEQKDYITYVHEVYDYLHTIPELGFEEYKTSAFILSELKKCGFRDEDIVSGIAGTGILVTIDSGKPGPVLALRADIDALEFIINGERKIIHACGHDGHISMLLVAAREIKNRGLVKAGRLKILFQPAEEKLFGALKVIESGVLNDVEEMVGMHLRPKQDCRLGKAIPAMYHNASCIMHFSIKGKTAHGSKPHLGVNVADALSLSTQAVNMIRVNPAIPSSVKVTNVKIPGETYNNIPEEAFMALDLRSESNEEIEHMKELVVRAVTKACEAVGAEATLTFNSGVPAAEFDDDMIKLAEETILDVFGEHGSIGIFKNSGGEDFHYYTQKLHCKTTYMGLGADAVPGFHNPNVVIDTKALEYGVQIWCRLVEKRMHD</sequence>
<dbReference type="InterPro" id="IPR036264">
    <property type="entry name" value="Bact_exopeptidase_dim_dom"/>
</dbReference>